<protein>
    <submittedName>
        <fullName evidence="1">Uncharacterized protein</fullName>
    </submittedName>
</protein>
<dbReference type="AlphaFoldDB" id="A0A1T4LFG9"/>
<dbReference type="EMBL" id="FUXA01000005">
    <property type="protein sequence ID" value="SJZ53532.1"/>
    <property type="molecule type" value="Genomic_DNA"/>
</dbReference>
<evidence type="ECO:0000313" key="2">
    <source>
        <dbReference type="Proteomes" id="UP000189857"/>
    </source>
</evidence>
<sequence>MGLFQKAEYMSVFMDYKFKEFDGLPCIQATDGTYYCNAGYAIKTKAYSMWEDGRYERVANDLRENAGRVKIEVELKMKKGKPVDFKIDLVKLASTIGNKDIENFELSGWGFFDKPVDF</sequence>
<accession>A0A1T4LFG9</accession>
<keyword evidence="2" id="KW-1185">Reference proteome</keyword>
<gene>
    <name evidence="1" type="ORF">SAMN02745110_00834</name>
</gene>
<dbReference type="OrthoDB" id="2085061at2"/>
<evidence type="ECO:0000313" key="1">
    <source>
        <dbReference type="EMBL" id="SJZ53532.1"/>
    </source>
</evidence>
<name>A0A1T4LFG9_9FIRM</name>
<dbReference type="RefSeq" id="WP_078786666.1">
    <property type="nucleotide sequence ID" value="NZ_FMTO01000016.1"/>
</dbReference>
<proteinExistence type="predicted"/>
<organism evidence="1 2">
    <name type="scientific">Eubacterium ruminantium</name>
    <dbReference type="NCBI Taxonomy" id="42322"/>
    <lineage>
        <taxon>Bacteria</taxon>
        <taxon>Bacillati</taxon>
        <taxon>Bacillota</taxon>
        <taxon>Clostridia</taxon>
        <taxon>Eubacteriales</taxon>
        <taxon>Eubacteriaceae</taxon>
        <taxon>Eubacterium</taxon>
    </lineage>
</organism>
<dbReference type="Proteomes" id="UP000189857">
    <property type="component" value="Unassembled WGS sequence"/>
</dbReference>
<reference evidence="1 2" key="1">
    <citation type="submission" date="2017-02" db="EMBL/GenBank/DDBJ databases">
        <authorList>
            <person name="Peterson S.W."/>
        </authorList>
    </citation>
    <scope>NUCLEOTIDE SEQUENCE [LARGE SCALE GENOMIC DNA]</scope>
    <source>
        <strain evidence="1 2">ATCC 17233</strain>
    </source>
</reference>